<dbReference type="CDD" id="cd07741">
    <property type="entry name" value="metallo-hydrolase-like_MBL-fold"/>
    <property type="match status" value="1"/>
</dbReference>
<proteinExistence type="predicted"/>
<evidence type="ECO:0000313" key="2">
    <source>
        <dbReference type="EMBL" id="BDG04411.1"/>
    </source>
</evidence>
<evidence type="ECO:0000313" key="3">
    <source>
        <dbReference type="Proteomes" id="UP001162891"/>
    </source>
</evidence>
<dbReference type="Proteomes" id="UP001162891">
    <property type="component" value="Chromosome"/>
</dbReference>
<dbReference type="PANTHER" id="PTHR46018:SF2">
    <property type="entry name" value="ZINC PHOSPHODIESTERASE ELAC PROTEIN 1"/>
    <property type="match status" value="1"/>
</dbReference>
<dbReference type="Gene3D" id="3.60.15.10">
    <property type="entry name" value="Ribonuclease Z/Hydroxyacylglutathione hydrolase-like"/>
    <property type="match status" value="1"/>
</dbReference>
<accession>A0ABN6MV60</accession>
<dbReference type="EMBL" id="AP025591">
    <property type="protein sequence ID" value="BDG04411.1"/>
    <property type="molecule type" value="Genomic_DNA"/>
</dbReference>
<reference evidence="3" key="1">
    <citation type="journal article" date="2022" name="Int. J. Syst. Evol. Microbiol.">
        <title>Anaeromyxobacter oryzae sp. nov., Anaeromyxobacter diazotrophicus sp. nov. and Anaeromyxobacter paludicola sp. nov., isolated from paddy soils.</title>
        <authorList>
            <person name="Itoh H."/>
            <person name="Xu Z."/>
            <person name="Mise K."/>
            <person name="Masuda Y."/>
            <person name="Ushijima N."/>
            <person name="Hayakawa C."/>
            <person name="Shiratori Y."/>
            <person name="Senoo K."/>
        </authorList>
    </citation>
    <scope>NUCLEOTIDE SEQUENCE [LARGE SCALE GENOMIC DNA]</scope>
    <source>
        <strain evidence="3">Red232</strain>
    </source>
</reference>
<organism evidence="2 3">
    <name type="scientific">Anaeromyxobacter oryzae</name>
    <dbReference type="NCBI Taxonomy" id="2918170"/>
    <lineage>
        <taxon>Bacteria</taxon>
        <taxon>Pseudomonadati</taxon>
        <taxon>Myxococcota</taxon>
        <taxon>Myxococcia</taxon>
        <taxon>Myxococcales</taxon>
        <taxon>Cystobacterineae</taxon>
        <taxon>Anaeromyxobacteraceae</taxon>
        <taxon>Anaeromyxobacter</taxon>
    </lineage>
</organism>
<name>A0ABN6MV60_9BACT</name>
<dbReference type="Pfam" id="PF12706">
    <property type="entry name" value="Lactamase_B_2"/>
    <property type="match status" value="1"/>
</dbReference>
<dbReference type="InterPro" id="IPR036866">
    <property type="entry name" value="RibonucZ/Hydroxyglut_hydro"/>
</dbReference>
<gene>
    <name evidence="2" type="ORF">AMOR_34070</name>
</gene>
<keyword evidence="3" id="KW-1185">Reference proteome</keyword>
<protein>
    <submittedName>
        <fullName evidence="2">MBL fold metallo-hydrolase</fullName>
    </submittedName>
</protein>
<evidence type="ECO:0000259" key="1">
    <source>
        <dbReference type="Pfam" id="PF12706"/>
    </source>
</evidence>
<dbReference type="InterPro" id="IPR001279">
    <property type="entry name" value="Metallo-B-lactamas"/>
</dbReference>
<dbReference type="PANTHER" id="PTHR46018">
    <property type="entry name" value="ZINC PHOSPHODIESTERASE ELAC PROTEIN 1"/>
    <property type="match status" value="1"/>
</dbReference>
<sequence length="272" mass="29146">MRSLKFLGTAGARFAVSTQTRHSGGVVWRLGGATIWIDPGPGALVRALSSRPKIDPSRVDALVLTHRHLDHSGDATAVVEAMSRGGFAPRGTLAAPRDALETEPVVFRYAQAFVARKCLLTEGGRHELAPGVVLETPLAHDHGVETYGYRLAVDGLTVGHVIDTYWMDALPDAYAGVDLLLVNTTRARGRDRRYLHLGADDAEALVATIRPRIAILTHFGMQLPPQKAQAAAQAISSRTGVPTVAARDGWLLDLDRLPERPRPGEAAGPGAR</sequence>
<dbReference type="SUPFAM" id="SSF56281">
    <property type="entry name" value="Metallo-hydrolase/oxidoreductase"/>
    <property type="match status" value="1"/>
</dbReference>
<feature type="domain" description="Metallo-beta-lactamase" evidence="1">
    <location>
        <begin position="35"/>
        <end position="219"/>
    </location>
</feature>